<protein>
    <submittedName>
        <fullName evidence="1">Uncharacterized protein</fullName>
    </submittedName>
</protein>
<name>A0A502G1J7_9SPHN</name>
<evidence type="ECO:0000313" key="2">
    <source>
        <dbReference type="Proteomes" id="UP000319931"/>
    </source>
</evidence>
<dbReference type="EMBL" id="RCZC01000002">
    <property type="protein sequence ID" value="TPG55136.1"/>
    <property type="molecule type" value="Genomic_DNA"/>
</dbReference>
<keyword evidence="2" id="KW-1185">Reference proteome</keyword>
<reference evidence="1 2" key="1">
    <citation type="journal article" date="2019" name="Environ. Microbiol.">
        <title>Species interactions and distinct microbial communities in high Arctic permafrost affected cryosols are associated with the CH4 and CO2 gas fluxes.</title>
        <authorList>
            <person name="Altshuler I."/>
            <person name="Hamel J."/>
            <person name="Turney S."/>
            <person name="Magnuson E."/>
            <person name="Levesque R."/>
            <person name="Greer C."/>
            <person name="Whyte L.G."/>
        </authorList>
    </citation>
    <scope>NUCLEOTIDE SEQUENCE [LARGE SCALE GENOMIC DNA]</scope>
    <source>
        <strain evidence="1 2">E6.1</strain>
    </source>
</reference>
<organism evidence="1 2">
    <name type="scientific">Sphingomonas glacialis</name>
    <dbReference type="NCBI Taxonomy" id="658225"/>
    <lineage>
        <taxon>Bacteria</taxon>
        <taxon>Pseudomonadati</taxon>
        <taxon>Pseudomonadota</taxon>
        <taxon>Alphaproteobacteria</taxon>
        <taxon>Sphingomonadales</taxon>
        <taxon>Sphingomonadaceae</taxon>
        <taxon>Sphingomonas</taxon>
    </lineage>
</organism>
<sequence length="139" mass="16087">MARRYRRAGGGIKAWRDVERTNSDNWWKPDMIRWQRSTMTPTAKTEAQGKIVTEIGSENYQAVCHFVIEGDYKADHQRDFEGAFAEYEKAWALLETAETRQLLGSDLLDAMLDFAARSGDQELIRRADRLNIVFQQEAQ</sequence>
<dbReference type="AlphaFoldDB" id="A0A502G1J7"/>
<gene>
    <name evidence="1" type="ORF">EAH76_11270</name>
</gene>
<evidence type="ECO:0000313" key="1">
    <source>
        <dbReference type="EMBL" id="TPG55136.1"/>
    </source>
</evidence>
<proteinExistence type="predicted"/>
<accession>A0A502G1J7</accession>
<comment type="caution">
    <text evidence="1">The sequence shown here is derived from an EMBL/GenBank/DDBJ whole genome shotgun (WGS) entry which is preliminary data.</text>
</comment>
<dbReference type="Proteomes" id="UP000319931">
    <property type="component" value="Unassembled WGS sequence"/>
</dbReference>